<dbReference type="RefSeq" id="WP_189094691.1">
    <property type="nucleotide sequence ID" value="NZ_BMMH01000041.1"/>
</dbReference>
<organism evidence="1 2">
    <name type="scientific">Nocardia jinanensis</name>
    <dbReference type="NCBI Taxonomy" id="382504"/>
    <lineage>
        <taxon>Bacteria</taxon>
        <taxon>Bacillati</taxon>
        <taxon>Actinomycetota</taxon>
        <taxon>Actinomycetes</taxon>
        <taxon>Mycobacteriales</taxon>
        <taxon>Nocardiaceae</taxon>
        <taxon>Nocardia</taxon>
    </lineage>
</organism>
<name>A0A917RY78_9NOCA</name>
<reference evidence="1" key="1">
    <citation type="journal article" date="2014" name="Int. J. Syst. Evol. Microbiol.">
        <title>Complete genome sequence of Corynebacterium casei LMG S-19264T (=DSM 44701T), isolated from a smear-ripened cheese.</title>
        <authorList>
            <consortium name="US DOE Joint Genome Institute (JGI-PGF)"/>
            <person name="Walter F."/>
            <person name="Albersmeier A."/>
            <person name="Kalinowski J."/>
            <person name="Ruckert C."/>
        </authorList>
    </citation>
    <scope>NUCLEOTIDE SEQUENCE</scope>
    <source>
        <strain evidence="1">CGMCC 4.3508</strain>
    </source>
</reference>
<dbReference type="Proteomes" id="UP000638263">
    <property type="component" value="Unassembled WGS sequence"/>
</dbReference>
<protein>
    <submittedName>
        <fullName evidence="1">Uncharacterized protein</fullName>
    </submittedName>
</protein>
<proteinExistence type="predicted"/>
<gene>
    <name evidence="1" type="ORF">GCM10011588_70730</name>
</gene>
<dbReference type="EMBL" id="BMMH01000041">
    <property type="protein sequence ID" value="GGL45838.1"/>
    <property type="molecule type" value="Genomic_DNA"/>
</dbReference>
<dbReference type="AlphaFoldDB" id="A0A917RY78"/>
<sequence>MAWGGGTEDLAVPVGRMTGQRFEGLITSLTEWNVIRVRPHLQVVRISVWRQAVSSSAGDIAAEIEQRYPSQIAVLRADAREAARDGPGPIMGVIPQTVQAGPVAGPAVSVPELDVMTDSGHIDVTDRGNFGNRTVICVLMEVWGSPQGESVPAHRGVEVPRAEAEGWVRAALEIEWAEKAWVLRNIGGQPTHLIQAFVLLDRDCRVVDVPPEFFFGYFATQLPTRPDQVAVRPLLPDAATGRPIQEFIAPNTRDDSLLWPVEVSGVSRRMSGRRLMRWSRCCARKA</sequence>
<comment type="caution">
    <text evidence="1">The sequence shown here is derived from an EMBL/GenBank/DDBJ whole genome shotgun (WGS) entry which is preliminary data.</text>
</comment>
<reference evidence="1" key="2">
    <citation type="submission" date="2020-09" db="EMBL/GenBank/DDBJ databases">
        <authorList>
            <person name="Sun Q."/>
            <person name="Zhou Y."/>
        </authorList>
    </citation>
    <scope>NUCLEOTIDE SEQUENCE</scope>
    <source>
        <strain evidence="1">CGMCC 4.3508</strain>
    </source>
</reference>
<evidence type="ECO:0000313" key="2">
    <source>
        <dbReference type="Proteomes" id="UP000638263"/>
    </source>
</evidence>
<keyword evidence="2" id="KW-1185">Reference proteome</keyword>
<accession>A0A917RY78</accession>
<evidence type="ECO:0000313" key="1">
    <source>
        <dbReference type="EMBL" id="GGL45838.1"/>
    </source>
</evidence>